<dbReference type="AlphaFoldDB" id="A0AAV1DKP5"/>
<evidence type="ECO:0000313" key="3">
    <source>
        <dbReference type="EMBL" id="CAI9108308.1"/>
    </source>
</evidence>
<gene>
    <name evidence="3" type="ORF">OLC1_LOCUS16414</name>
</gene>
<name>A0AAV1DKP5_OLDCO</name>
<organism evidence="3 4">
    <name type="scientific">Oldenlandia corymbosa var. corymbosa</name>
    <dbReference type="NCBI Taxonomy" id="529605"/>
    <lineage>
        <taxon>Eukaryota</taxon>
        <taxon>Viridiplantae</taxon>
        <taxon>Streptophyta</taxon>
        <taxon>Embryophyta</taxon>
        <taxon>Tracheophyta</taxon>
        <taxon>Spermatophyta</taxon>
        <taxon>Magnoliopsida</taxon>
        <taxon>eudicotyledons</taxon>
        <taxon>Gunneridae</taxon>
        <taxon>Pentapetalae</taxon>
        <taxon>asterids</taxon>
        <taxon>lamiids</taxon>
        <taxon>Gentianales</taxon>
        <taxon>Rubiaceae</taxon>
        <taxon>Rubioideae</taxon>
        <taxon>Spermacoceae</taxon>
        <taxon>Hedyotis-Oldenlandia complex</taxon>
        <taxon>Oldenlandia</taxon>
    </lineage>
</organism>
<evidence type="ECO:0000313" key="4">
    <source>
        <dbReference type="Proteomes" id="UP001161247"/>
    </source>
</evidence>
<proteinExistence type="predicted"/>
<reference evidence="3" key="1">
    <citation type="submission" date="2023-03" db="EMBL/GenBank/DDBJ databases">
        <authorList>
            <person name="Julca I."/>
        </authorList>
    </citation>
    <scope>NUCLEOTIDE SEQUENCE</scope>
</reference>
<dbReference type="PANTHER" id="PTHR33499">
    <property type="entry name" value="OS12G0282400 PROTEIN-RELATED"/>
    <property type="match status" value="1"/>
</dbReference>
<evidence type="ECO:0000256" key="1">
    <source>
        <dbReference type="SAM" id="Coils"/>
    </source>
</evidence>
<dbReference type="PANTHER" id="PTHR33499:SF43">
    <property type="entry name" value="TRANSPOSASE, PTTA_EN_SPM, PLANT"/>
    <property type="match status" value="1"/>
</dbReference>
<accession>A0AAV1DKP5</accession>
<dbReference type="Proteomes" id="UP001161247">
    <property type="component" value="Chromosome 6"/>
</dbReference>
<keyword evidence="4" id="KW-1185">Reference proteome</keyword>
<feature type="region of interest" description="Disordered" evidence="2">
    <location>
        <begin position="220"/>
        <end position="259"/>
    </location>
</feature>
<protein>
    <submittedName>
        <fullName evidence="3">OLC1v1007878C1</fullName>
    </submittedName>
</protein>
<keyword evidence="1" id="KW-0175">Coiled coil</keyword>
<dbReference type="EMBL" id="OX459123">
    <property type="protein sequence ID" value="CAI9108308.1"/>
    <property type="molecule type" value="Genomic_DNA"/>
</dbReference>
<evidence type="ECO:0000256" key="2">
    <source>
        <dbReference type="SAM" id="MobiDB-lite"/>
    </source>
</evidence>
<sequence>MEDASGELYVFSSKGMPFGGPKHDDISDLELNKVHIFVLNNTDDEEIEEHIRNHKLKLEAECSANIDQRHETEFPAWFRQQVLKSSSLMRREIRSLALGLDRPVDEIIQEEEPGFVLCVDLGEIPQLVRDVPSLNSIDATIVNAATAETCIENDYDDEFIDDEDCDVDCGDQALANGFVENEGLWTDDDEYVDDDSPGKGRKPLVKKRRLESLWLRDSISSQGQKSAQGMSTSTTEHNVSTSVSPFHLRDENDEGPDSQSFINESSAVAHKFGKHNVPKWSQLEKEDREAMCQRVMMKKAVEQQVNKSYRNRRHKHSWLFKTFKSKEEALRQVPDEFPKEEWIYLCNYFTSKKFKGQMRDLESAGYEPKEICIATVGKLPGSAGHALTKSYYVEEVCREKERADVAEKERKETDAKLEKMAVEQETLRKTLVAENEVLKESLAVLLERVNRMEAQHNA</sequence>
<feature type="compositionally biased region" description="Polar residues" evidence="2">
    <location>
        <begin position="220"/>
        <end position="244"/>
    </location>
</feature>
<feature type="coiled-coil region" evidence="1">
    <location>
        <begin position="403"/>
        <end position="455"/>
    </location>
</feature>